<dbReference type="Pfam" id="PF07690">
    <property type="entry name" value="MFS_1"/>
    <property type="match status" value="1"/>
</dbReference>
<feature type="domain" description="Major facilitator superfamily (MFS) profile" evidence="8">
    <location>
        <begin position="18"/>
        <end position="431"/>
    </location>
</feature>
<evidence type="ECO:0000259" key="8">
    <source>
        <dbReference type="PROSITE" id="PS50850"/>
    </source>
</evidence>
<dbReference type="PROSITE" id="PS50850">
    <property type="entry name" value="MFS"/>
    <property type="match status" value="1"/>
</dbReference>
<comment type="subcellular location">
    <subcellularLocation>
        <location evidence="1">Cell membrane</location>
        <topology evidence="1">Multi-pass membrane protein</topology>
    </subcellularLocation>
</comment>
<dbReference type="InterPro" id="IPR020846">
    <property type="entry name" value="MFS_dom"/>
</dbReference>
<reference evidence="9 10" key="1">
    <citation type="submission" date="2019-12" db="EMBL/GenBank/DDBJ databases">
        <title>the WGS of Blastococcus saxobsidens 67B17.</title>
        <authorList>
            <person name="Jiang Z."/>
        </authorList>
    </citation>
    <scope>NUCLEOTIDE SEQUENCE [LARGE SCALE GENOMIC DNA]</scope>
    <source>
        <strain evidence="9 10">67B17</strain>
    </source>
</reference>
<dbReference type="Gene3D" id="1.20.1250.20">
    <property type="entry name" value="MFS general substrate transporter like domains"/>
    <property type="match status" value="2"/>
</dbReference>
<feature type="transmembrane region" description="Helical" evidence="7">
    <location>
        <begin position="195"/>
        <end position="216"/>
    </location>
</feature>
<evidence type="ECO:0000256" key="3">
    <source>
        <dbReference type="ARBA" id="ARBA00022475"/>
    </source>
</evidence>
<evidence type="ECO:0000256" key="1">
    <source>
        <dbReference type="ARBA" id="ARBA00004651"/>
    </source>
</evidence>
<proteinExistence type="predicted"/>
<evidence type="ECO:0000256" key="6">
    <source>
        <dbReference type="ARBA" id="ARBA00023136"/>
    </source>
</evidence>
<keyword evidence="5 7" id="KW-1133">Transmembrane helix</keyword>
<gene>
    <name evidence="9" type="ORF">GCU60_07510</name>
</gene>
<dbReference type="SUPFAM" id="SSF103473">
    <property type="entry name" value="MFS general substrate transporter"/>
    <property type="match status" value="1"/>
</dbReference>
<keyword evidence="3" id="KW-1003">Cell membrane</keyword>
<feature type="transmembrane region" description="Helical" evidence="7">
    <location>
        <begin position="54"/>
        <end position="79"/>
    </location>
</feature>
<evidence type="ECO:0000313" key="9">
    <source>
        <dbReference type="EMBL" id="NEK85607.1"/>
    </source>
</evidence>
<accession>A0A6L9W0I2</accession>
<feature type="transmembrane region" description="Helical" evidence="7">
    <location>
        <begin position="341"/>
        <end position="365"/>
    </location>
</feature>
<dbReference type="PROSITE" id="PS00217">
    <property type="entry name" value="SUGAR_TRANSPORT_2"/>
    <property type="match status" value="1"/>
</dbReference>
<evidence type="ECO:0000313" key="10">
    <source>
        <dbReference type="Proteomes" id="UP000479241"/>
    </source>
</evidence>
<dbReference type="CDD" id="cd17316">
    <property type="entry name" value="MFS_SV2_like"/>
    <property type="match status" value="1"/>
</dbReference>
<keyword evidence="4 7" id="KW-0812">Transmembrane</keyword>
<name>A0A6L9W0I2_9ACTN</name>
<organism evidence="9 10">
    <name type="scientific">Blastococcus saxobsidens</name>
    <dbReference type="NCBI Taxonomy" id="138336"/>
    <lineage>
        <taxon>Bacteria</taxon>
        <taxon>Bacillati</taxon>
        <taxon>Actinomycetota</taxon>
        <taxon>Actinomycetes</taxon>
        <taxon>Geodermatophilales</taxon>
        <taxon>Geodermatophilaceae</taxon>
        <taxon>Blastococcus</taxon>
    </lineage>
</organism>
<dbReference type="PANTHER" id="PTHR43045:SF4">
    <property type="entry name" value="TRANSPORTER YDFJ-RELATED"/>
    <property type="match status" value="1"/>
</dbReference>
<dbReference type="InterPro" id="IPR036259">
    <property type="entry name" value="MFS_trans_sf"/>
</dbReference>
<feature type="transmembrane region" description="Helical" evidence="7">
    <location>
        <begin position="250"/>
        <end position="272"/>
    </location>
</feature>
<dbReference type="GO" id="GO:0022857">
    <property type="term" value="F:transmembrane transporter activity"/>
    <property type="evidence" value="ECO:0007669"/>
    <property type="project" value="InterPro"/>
</dbReference>
<dbReference type="PANTHER" id="PTHR43045">
    <property type="entry name" value="SHIKIMATE TRANSPORTER"/>
    <property type="match status" value="1"/>
</dbReference>
<protein>
    <submittedName>
        <fullName evidence="9">MFS transporter</fullName>
    </submittedName>
</protein>
<evidence type="ECO:0000256" key="7">
    <source>
        <dbReference type="SAM" id="Phobius"/>
    </source>
</evidence>
<dbReference type="RefSeq" id="WP_163203808.1">
    <property type="nucleotide sequence ID" value="NZ_JAAGWG010000009.1"/>
</dbReference>
<evidence type="ECO:0000256" key="5">
    <source>
        <dbReference type="ARBA" id="ARBA00022989"/>
    </source>
</evidence>
<keyword evidence="2" id="KW-0813">Transport</keyword>
<evidence type="ECO:0000256" key="4">
    <source>
        <dbReference type="ARBA" id="ARBA00022692"/>
    </source>
</evidence>
<evidence type="ECO:0000256" key="2">
    <source>
        <dbReference type="ARBA" id="ARBA00022448"/>
    </source>
</evidence>
<feature type="transmembrane region" description="Helical" evidence="7">
    <location>
        <begin position="316"/>
        <end position="335"/>
    </location>
</feature>
<feature type="transmembrane region" description="Helical" evidence="7">
    <location>
        <begin position="407"/>
        <end position="426"/>
    </location>
</feature>
<dbReference type="InterPro" id="IPR005829">
    <property type="entry name" value="Sugar_transporter_CS"/>
</dbReference>
<feature type="transmembrane region" description="Helical" evidence="7">
    <location>
        <begin position="91"/>
        <end position="109"/>
    </location>
</feature>
<feature type="transmembrane region" description="Helical" evidence="7">
    <location>
        <begin position="115"/>
        <end position="135"/>
    </location>
</feature>
<feature type="transmembrane region" description="Helical" evidence="7">
    <location>
        <begin position="156"/>
        <end position="183"/>
    </location>
</feature>
<comment type="caution">
    <text evidence="9">The sequence shown here is derived from an EMBL/GenBank/DDBJ whole genome shotgun (WGS) entry which is preliminary data.</text>
</comment>
<feature type="transmembrane region" description="Helical" evidence="7">
    <location>
        <begin position="21"/>
        <end position="48"/>
    </location>
</feature>
<dbReference type="GO" id="GO:0005886">
    <property type="term" value="C:plasma membrane"/>
    <property type="evidence" value="ECO:0007669"/>
    <property type="project" value="UniProtKB-SubCell"/>
</dbReference>
<dbReference type="InterPro" id="IPR011701">
    <property type="entry name" value="MFS"/>
</dbReference>
<dbReference type="EMBL" id="JAAGWG010000009">
    <property type="protein sequence ID" value="NEK85607.1"/>
    <property type="molecule type" value="Genomic_DNA"/>
</dbReference>
<feature type="transmembrane region" description="Helical" evidence="7">
    <location>
        <begin position="284"/>
        <end position="304"/>
    </location>
</feature>
<dbReference type="Proteomes" id="UP000479241">
    <property type="component" value="Unassembled WGS sequence"/>
</dbReference>
<keyword evidence="6 7" id="KW-0472">Membrane</keyword>
<dbReference type="AlphaFoldDB" id="A0A6L9W0I2"/>
<sequence length="446" mass="47783">MTTAAQATDEHERNRKHAQRGAFLGFFVDMFDIYLPIIALAPAIGYFISPDLDASTTAVITGMIFAATLIGRPLGALIFGRYADMHGRKNATVIAVGGFGILTIVVGLLPGYQTWGIASVVVFVLLRFVIGIFVGGEYTAASPLAMEYSPKEKRGLNGGLIMTGFPLAYVAVAVITLIMLQIAPAGDIDSAYTQWGWRIPFFLGGIMALAFVGYYLKSVRESELFEGSGGGGTPVKDLFTGQNRKNFIQVFVLMTGFWLSLNCVTAILPGLLRTESNLTPTQVSATLIVAYLIVAVGYVVCAVISQRTGRRPFLMVWGGIAGIGGTAVYAAYLAMKPQNLFVVMIVVTLIAVLVVSVWGLTTVYINERFQTGVRATGFGLGYSLAVVIPSFYAFYQSGLESVMPFEWTVLPLLVIGCAFITIGAAMGPETKDVDFAAADKEPALDS</sequence>
<feature type="transmembrane region" description="Helical" evidence="7">
    <location>
        <begin position="377"/>
        <end position="395"/>
    </location>
</feature>